<dbReference type="EMBL" id="CP062222">
    <property type="protein sequence ID" value="QTC91719.1"/>
    <property type="molecule type" value="Genomic_DNA"/>
</dbReference>
<dbReference type="Pfam" id="PF13480">
    <property type="entry name" value="Acetyltransf_6"/>
    <property type="match status" value="1"/>
</dbReference>
<gene>
    <name evidence="2" type="ORF">IFJ75_01940</name>
</gene>
<evidence type="ECO:0000313" key="3">
    <source>
        <dbReference type="Proteomes" id="UP000663918"/>
    </source>
</evidence>
<organism evidence="2 3">
    <name type="scientific">Brevundimonas goettingensis</name>
    <dbReference type="NCBI Taxonomy" id="2774190"/>
    <lineage>
        <taxon>Bacteria</taxon>
        <taxon>Pseudomonadati</taxon>
        <taxon>Pseudomonadota</taxon>
        <taxon>Alphaproteobacteria</taxon>
        <taxon>Caulobacterales</taxon>
        <taxon>Caulobacteraceae</taxon>
        <taxon>Brevundimonas</taxon>
    </lineage>
</organism>
<dbReference type="Gene3D" id="3.40.630.30">
    <property type="match status" value="1"/>
</dbReference>
<feature type="domain" description="BioF2-like acetyltransferase" evidence="1">
    <location>
        <begin position="154"/>
        <end position="297"/>
    </location>
</feature>
<dbReference type="AlphaFoldDB" id="A0A975GWF3"/>
<protein>
    <submittedName>
        <fullName evidence="2">GNAT family N-acetyltransferase</fullName>
    </submittedName>
</protein>
<accession>A0A975GWF3</accession>
<dbReference type="KEGG" id="bgoe:IFJ75_01940"/>
<dbReference type="InterPro" id="IPR016181">
    <property type="entry name" value="Acyl_CoA_acyltransferase"/>
</dbReference>
<sequence length="390" mass="42849">MTGTLEVEIIRPEALPPADETLWRAMLAADPALASPYFRPEFTRVAGAISPDAAVAVFKQDGKTVGFFPHQTRGGTIQPLGAPMNDYHGVVAFPGQGPDLETVARLLDAPRLRVSAWVGEAEATEERQTLMVSMPEDGFDVWYAERRTTWGKYFKDKERARRSLEAEQGPITVQRNLRDPALLDQLIALKREQYKRTGRHDIFDCGWTAELLHALLKTEGEDDFGASMAAMYAGGKLVAVEYSLHAGGRYHFWFPVYEPSLARCSPGILLSMDTMRLASEVGYRVFDFGFGGEGYKKYFCNAVQTVREAVVMRPGLSSGISNAAVGLLNAAGKRRGDRLRTSVRRRWAAIEACETTSMDRLKGAVEAAQVALSKGKARAAQRLADPAVSG</sequence>
<evidence type="ECO:0000313" key="2">
    <source>
        <dbReference type="EMBL" id="QTC91719.1"/>
    </source>
</evidence>
<name>A0A975GWF3_9CAUL</name>
<proteinExistence type="predicted"/>
<keyword evidence="3" id="KW-1185">Reference proteome</keyword>
<evidence type="ECO:0000259" key="1">
    <source>
        <dbReference type="Pfam" id="PF13480"/>
    </source>
</evidence>
<dbReference type="Proteomes" id="UP000663918">
    <property type="component" value="Chromosome"/>
</dbReference>
<dbReference type="RefSeq" id="WP_207870897.1">
    <property type="nucleotide sequence ID" value="NZ_CP062222.1"/>
</dbReference>
<dbReference type="InterPro" id="IPR038740">
    <property type="entry name" value="BioF2-like_GNAT_dom"/>
</dbReference>
<reference evidence="2" key="1">
    <citation type="submission" date="2020-09" db="EMBL/GenBank/DDBJ databases">
        <title>Brevundimonas sp. LVF2 isolated from a puddle in Goettingen, Germany.</title>
        <authorList>
            <person name="Friedrich I."/>
            <person name="Klassen A."/>
            <person name="Hannes N."/>
            <person name="Schneider D."/>
            <person name="Hertel R."/>
            <person name="Daniel R."/>
        </authorList>
    </citation>
    <scope>NUCLEOTIDE SEQUENCE</scope>
    <source>
        <strain evidence="2">LVF2</strain>
    </source>
</reference>
<dbReference type="SUPFAM" id="SSF55729">
    <property type="entry name" value="Acyl-CoA N-acyltransferases (Nat)"/>
    <property type="match status" value="1"/>
</dbReference>